<dbReference type="GO" id="GO:0015074">
    <property type="term" value="P:DNA integration"/>
    <property type="evidence" value="ECO:0007669"/>
    <property type="project" value="UniProtKB-KW"/>
</dbReference>
<proteinExistence type="predicted"/>
<dbReference type="EMBL" id="SBKP01000033">
    <property type="protein sequence ID" value="RXR23554.1"/>
    <property type="molecule type" value="Genomic_DNA"/>
</dbReference>
<evidence type="ECO:0000313" key="5">
    <source>
        <dbReference type="EMBL" id="RXR23554.1"/>
    </source>
</evidence>
<keyword evidence="2" id="KW-0238">DNA-binding</keyword>
<evidence type="ECO:0000256" key="1">
    <source>
        <dbReference type="ARBA" id="ARBA00022908"/>
    </source>
</evidence>
<accession>A0A4V1N2V6</accession>
<keyword evidence="6" id="KW-1185">Reference proteome</keyword>
<sequence>MPNTDCELIAELKAALITQRYSPVVTGNYCAYARGFLDYFARRSIPIAEVTEAQVTHYLRHAIAMFRKRHGRSPGPYWHSIPRSGIHALLRLAQGQWPPAPKATCAADTLRFAICDEYETWLREERGLAEPSIYALMWEGRNFLAWQLDRCGVDSLMEMSVGDIDRYMDMRSPHQTRKSVKDVAERLRSLLRYLHRTRRTAIDLSPHVIAPLLYAYEGVPSILERDQIAAVLETASKDTTPIGLRDQAILQLLATYGLRSGEIRSLKIEDIDWRAESIRILHTKTRACSYLPLMAPVGEAILTYLRSGRPQTDAREVFVRTRAPYGRLRVLHSAVFRRIRDAGVKPPGKCGPHIFRHARAVEMLRASVPQKVIGDMLGHRSTESTAPYLKLATEDLRAIALDVPGSEVLS</sequence>
<dbReference type="PANTHER" id="PTHR30349">
    <property type="entry name" value="PHAGE INTEGRASE-RELATED"/>
    <property type="match status" value="1"/>
</dbReference>
<dbReference type="AlphaFoldDB" id="A0A4V1N2V6"/>
<evidence type="ECO:0000313" key="6">
    <source>
        <dbReference type="Proteomes" id="UP000290958"/>
    </source>
</evidence>
<dbReference type="InterPro" id="IPR002104">
    <property type="entry name" value="Integrase_catalytic"/>
</dbReference>
<dbReference type="SUPFAM" id="SSF56349">
    <property type="entry name" value="DNA breaking-rejoining enzymes"/>
    <property type="match status" value="1"/>
</dbReference>
<dbReference type="GO" id="GO:0003677">
    <property type="term" value="F:DNA binding"/>
    <property type="evidence" value="ECO:0007669"/>
    <property type="project" value="UniProtKB-KW"/>
</dbReference>
<dbReference type="GO" id="GO:0006310">
    <property type="term" value="P:DNA recombination"/>
    <property type="evidence" value="ECO:0007669"/>
    <property type="project" value="UniProtKB-KW"/>
</dbReference>
<dbReference type="Pfam" id="PF00589">
    <property type="entry name" value="Phage_integrase"/>
    <property type="match status" value="1"/>
</dbReference>
<dbReference type="InterPro" id="IPR013762">
    <property type="entry name" value="Integrase-like_cat_sf"/>
</dbReference>
<dbReference type="Proteomes" id="UP000290958">
    <property type="component" value="Unassembled WGS sequence"/>
</dbReference>
<dbReference type="InterPro" id="IPR011010">
    <property type="entry name" value="DNA_brk_join_enz"/>
</dbReference>
<dbReference type="InterPro" id="IPR010998">
    <property type="entry name" value="Integrase_recombinase_N"/>
</dbReference>
<comment type="caution">
    <text evidence="5">The sequence shown here is derived from an EMBL/GenBank/DDBJ whole genome shotgun (WGS) entry which is preliminary data.</text>
</comment>
<dbReference type="OrthoDB" id="67979at2"/>
<dbReference type="RefSeq" id="WP_129405333.1">
    <property type="nucleotide sequence ID" value="NZ_SBKP01000033.1"/>
</dbReference>
<evidence type="ECO:0000256" key="2">
    <source>
        <dbReference type="ARBA" id="ARBA00023125"/>
    </source>
</evidence>
<dbReference type="PROSITE" id="PS51898">
    <property type="entry name" value="TYR_RECOMBINASE"/>
    <property type="match status" value="1"/>
</dbReference>
<evidence type="ECO:0000259" key="4">
    <source>
        <dbReference type="PROSITE" id="PS51898"/>
    </source>
</evidence>
<feature type="domain" description="Tyr recombinase" evidence="4">
    <location>
        <begin position="218"/>
        <end position="401"/>
    </location>
</feature>
<dbReference type="Gene3D" id="1.10.443.10">
    <property type="entry name" value="Intergrase catalytic core"/>
    <property type="match status" value="1"/>
</dbReference>
<name>A0A4V1N2V6_9SPHN</name>
<dbReference type="InterPro" id="IPR050090">
    <property type="entry name" value="Tyrosine_recombinase_XerCD"/>
</dbReference>
<dbReference type="PANTHER" id="PTHR30349:SF90">
    <property type="entry name" value="TYROSINE RECOMBINASE XERD"/>
    <property type="match status" value="1"/>
</dbReference>
<dbReference type="CDD" id="cd01188">
    <property type="entry name" value="INT_RitA_C_like"/>
    <property type="match status" value="1"/>
</dbReference>
<evidence type="ECO:0000256" key="3">
    <source>
        <dbReference type="ARBA" id="ARBA00023172"/>
    </source>
</evidence>
<protein>
    <submittedName>
        <fullName evidence="5">Integrase</fullName>
    </submittedName>
</protein>
<keyword evidence="3" id="KW-0233">DNA recombination</keyword>
<reference evidence="6" key="1">
    <citation type="submission" date="2019-01" db="EMBL/GenBank/DDBJ databases">
        <title>Cytophagaceae bacterium strain CAR-16.</title>
        <authorList>
            <person name="Chen W.-M."/>
        </authorList>
    </citation>
    <scope>NUCLEOTIDE SEQUENCE [LARGE SCALE GENOMIC DNA]</scope>
    <source>
        <strain evidence="6">CHR27</strain>
    </source>
</reference>
<gene>
    <name evidence="5" type="ORF">EQG66_15115</name>
</gene>
<organism evidence="5 6">
    <name type="scientific">Sphingobium fluviale</name>
    <dbReference type="NCBI Taxonomy" id="2506423"/>
    <lineage>
        <taxon>Bacteria</taxon>
        <taxon>Pseudomonadati</taxon>
        <taxon>Pseudomonadota</taxon>
        <taxon>Alphaproteobacteria</taxon>
        <taxon>Sphingomonadales</taxon>
        <taxon>Sphingomonadaceae</taxon>
        <taxon>Sphingobium</taxon>
    </lineage>
</organism>
<keyword evidence="1" id="KW-0229">DNA integration</keyword>
<dbReference type="Gene3D" id="1.10.150.130">
    <property type="match status" value="1"/>
</dbReference>